<dbReference type="RefSeq" id="WP_406697419.1">
    <property type="nucleotide sequence ID" value="NZ_CP155447.1"/>
</dbReference>
<keyword evidence="1" id="KW-0732">Signal</keyword>
<dbReference type="EMBL" id="CP155447">
    <property type="protein sequence ID" value="XBH04627.1"/>
    <property type="molecule type" value="Genomic_DNA"/>
</dbReference>
<gene>
    <name evidence="2" type="ORF">V5E97_01040</name>
</gene>
<feature type="signal peptide" evidence="1">
    <location>
        <begin position="1"/>
        <end position="23"/>
    </location>
</feature>
<name>A0AAU7CGM3_9BACT</name>
<evidence type="ECO:0000313" key="2">
    <source>
        <dbReference type="EMBL" id="XBH04627.1"/>
    </source>
</evidence>
<evidence type="ECO:0000256" key="1">
    <source>
        <dbReference type="SAM" id="SignalP"/>
    </source>
</evidence>
<dbReference type="AlphaFoldDB" id="A0AAU7CGM3"/>
<accession>A0AAU7CGM3</accession>
<sequence length="141" mass="15049">MTMQGKRWLGLARVSLALIALFAGGCGQTGSTSDGDAQAVATQFLDELRAGRLEPAWQGTSVEFKSLMGAGSLRDYVKRHPALKANAEYSESRSIDRGGPALTECLFHATTRVRGKSVPATIKVILASGAEGWKVEQLIVE</sequence>
<organism evidence="2">
    <name type="scientific">Singulisphaera sp. Ch08</name>
    <dbReference type="NCBI Taxonomy" id="3120278"/>
    <lineage>
        <taxon>Bacteria</taxon>
        <taxon>Pseudomonadati</taxon>
        <taxon>Planctomycetota</taxon>
        <taxon>Planctomycetia</taxon>
        <taxon>Isosphaerales</taxon>
        <taxon>Isosphaeraceae</taxon>
        <taxon>Singulisphaera</taxon>
    </lineage>
</organism>
<reference evidence="2" key="1">
    <citation type="submission" date="2024-05" db="EMBL/GenBank/DDBJ databases">
        <title>Planctomycetes of the genus Singulisphaera possess chitinolytic capabilities.</title>
        <authorList>
            <person name="Ivanova A."/>
        </authorList>
    </citation>
    <scope>NUCLEOTIDE SEQUENCE</scope>
    <source>
        <strain evidence="2">Ch08T</strain>
    </source>
</reference>
<feature type="chain" id="PRO_5043761517" evidence="1">
    <location>
        <begin position="24"/>
        <end position="141"/>
    </location>
</feature>
<protein>
    <submittedName>
        <fullName evidence="2">Uncharacterized protein</fullName>
    </submittedName>
</protein>
<proteinExistence type="predicted"/>
<dbReference type="PROSITE" id="PS51257">
    <property type="entry name" value="PROKAR_LIPOPROTEIN"/>
    <property type="match status" value="1"/>
</dbReference>